<dbReference type="Ensembl" id="ENSPFOT00000001414.2">
    <property type="protein sequence ID" value="ENSPFOP00000001411.2"/>
    <property type="gene ID" value="ENSPFOG00000001439.2"/>
</dbReference>
<evidence type="ECO:0000256" key="3">
    <source>
        <dbReference type="ARBA" id="ARBA00023295"/>
    </source>
</evidence>
<dbReference type="OMA" id="FEWLLAY"/>
<keyword evidence="7" id="KW-1185">Reference proteome</keyword>
<keyword evidence="5" id="KW-1133">Transmembrane helix</keyword>
<comment type="similarity">
    <text evidence="1 4">Belongs to the glycosyl hydrolase 1 family.</text>
</comment>
<reference evidence="7" key="1">
    <citation type="submission" date="2013-10" db="EMBL/GenBank/DDBJ databases">
        <authorList>
            <person name="Schartl M."/>
            <person name="Warren W."/>
        </authorList>
    </citation>
    <scope>NUCLEOTIDE SEQUENCE [LARGE SCALE GENOMIC DNA]</scope>
    <source>
        <strain evidence="7">female</strain>
    </source>
</reference>
<dbReference type="GO" id="GO:0004553">
    <property type="term" value="F:hydrolase activity, hydrolyzing O-glycosyl compounds"/>
    <property type="evidence" value="ECO:0007669"/>
    <property type="project" value="InterPro"/>
</dbReference>
<sequence length="278" mass="32053">MREYLDERARVFGLPKSPLPHFTTTERQELNGALSFIALNHFTTRLVSPNPHTQDTLQKKPAPEHDCVTFSDPTWPSSSLGQALVPWGLRKMLKWVNQRYGRTLPIIVTASGIDDQASFEDNLRQYYLRSYLQEALKAYHLDGVNLQGFYVWKLQDRHAPLFGLFTSTQHQSKAKASVALYREIISNSGSSNNSTTQPCRFTEQQEKCLTCEWMLKNKPMLVFGGCLLITSGMLAALIIFIVISKRNKKHDRRRKKRRENRRRRNKASAYCICPDVIY</sequence>
<dbReference type="Proteomes" id="UP000028760">
    <property type="component" value="Unassembled WGS sequence"/>
</dbReference>
<dbReference type="GO" id="GO:0005975">
    <property type="term" value="P:carbohydrate metabolic process"/>
    <property type="evidence" value="ECO:0007669"/>
    <property type="project" value="InterPro"/>
</dbReference>
<feature type="transmembrane region" description="Helical" evidence="5">
    <location>
        <begin position="220"/>
        <end position="243"/>
    </location>
</feature>
<evidence type="ECO:0000313" key="7">
    <source>
        <dbReference type="Proteomes" id="UP000028760"/>
    </source>
</evidence>
<reference evidence="6" key="3">
    <citation type="submission" date="2025-09" db="UniProtKB">
        <authorList>
            <consortium name="Ensembl"/>
        </authorList>
    </citation>
    <scope>IDENTIFICATION</scope>
</reference>
<dbReference type="PRINTS" id="PR00131">
    <property type="entry name" value="GLHYDRLASE1"/>
</dbReference>
<evidence type="ECO:0000313" key="6">
    <source>
        <dbReference type="Ensembl" id="ENSPFOP00000001411.2"/>
    </source>
</evidence>
<dbReference type="EMBL" id="AYCK01002972">
    <property type="status" value="NOT_ANNOTATED_CDS"/>
    <property type="molecule type" value="Genomic_DNA"/>
</dbReference>
<dbReference type="Gene3D" id="3.20.20.80">
    <property type="entry name" value="Glycosidases"/>
    <property type="match status" value="1"/>
</dbReference>
<keyword evidence="5" id="KW-0472">Membrane</keyword>
<dbReference type="SUPFAM" id="SSF51445">
    <property type="entry name" value="(Trans)glycosidases"/>
    <property type="match status" value="1"/>
</dbReference>
<keyword evidence="5" id="KW-0812">Transmembrane</keyword>
<dbReference type="AlphaFoldDB" id="A0A087X6K8"/>
<evidence type="ECO:0000256" key="1">
    <source>
        <dbReference type="ARBA" id="ARBA00010838"/>
    </source>
</evidence>
<dbReference type="PANTHER" id="PTHR10353">
    <property type="entry name" value="GLYCOSYL HYDROLASE"/>
    <property type="match status" value="1"/>
</dbReference>
<keyword evidence="3" id="KW-0326">Glycosidase</keyword>
<evidence type="ECO:0000256" key="2">
    <source>
        <dbReference type="ARBA" id="ARBA00022801"/>
    </source>
</evidence>
<organism evidence="6 7">
    <name type="scientific">Poecilia formosa</name>
    <name type="common">Amazon molly</name>
    <name type="synonym">Limia formosa</name>
    <dbReference type="NCBI Taxonomy" id="48698"/>
    <lineage>
        <taxon>Eukaryota</taxon>
        <taxon>Metazoa</taxon>
        <taxon>Chordata</taxon>
        <taxon>Craniata</taxon>
        <taxon>Vertebrata</taxon>
        <taxon>Euteleostomi</taxon>
        <taxon>Actinopterygii</taxon>
        <taxon>Neopterygii</taxon>
        <taxon>Teleostei</taxon>
        <taxon>Neoteleostei</taxon>
        <taxon>Acanthomorphata</taxon>
        <taxon>Ovalentaria</taxon>
        <taxon>Atherinomorphae</taxon>
        <taxon>Cyprinodontiformes</taxon>
        <taxon>Poeciliidae</taxon>
        <taxon>Poeciliinae</taxon>
        <taxon>Poecilia</taxon>
    </lineage>
</organism>
<accession>A0A087X6K8</accession>
<protein>
    <recommendedName>
        <fullName evidence="8">Klotho beta</fullName>
    </recommendedName>
</protein>
<dbReference type="GeneTree" id="ENSGT00940000157489"/>
<reference evidence="6" key="2">
    <citation type="submission" date="2025-08" db="UniProtKB">
        <authorList>
            <consortium name="Ensembl"/>
        </authorList>
    </citation>
    <scope>IDENTIFICATION</scope>
</reference>
<evidence type="ECO:0000256" key="4">
    <source>
        <dbReference type="RuleBase" id="RU003690"/>
    </source>
</evidence>
<dbReference type="PANTHER" id="PTHR10353:SF36">
    <property type="entry name" value="LP05116P"/>
    <property type="match status" value="1"/>
</dbReference>
<dbReference type="InterPro" id="IPR001360">
    <property type="entry name" value="Glyco_hydro_1"/>
</dbReference>
<dbReference type="STRING" id="48698.ENSPFOP00000001411"/>
<evidence type="ECO:0008006" key="8">
    <source>
        <dbReference type="Google" id="ProtNLM"/>
    </source>
</evidence>
<proteinExistence type="inferred from homology"/>
<dbReference type="Pfam" id="PF00232">
    <property type="entry name" value="Glyco_hydro_1"/>
    <property type="match status" value="1"/>
</dbReference>
<dbReference type="InterPro" id="IPR017853">
    <property type="entry name" value="GH"/>
</dbReference>
<name>A0A087X6K8_POEFO</name>
<evidence type="ECO:0000256" key="5">
    <source>
        <dbReference type="SAM" id="Phobius"/>
    </source>
</evidence>
<keyword evidence="2" id="KW-0378">Hydrolase</keyword>
<dbReference type="eggNOG" id="KOG0626">
    <property type="taxonomic scope" value="Eukaryota"/>
</dbReference>